<organism evidence="2 3">
    <name type="scientific">Gouania willdenowi</name>
    <name type="common">Blunt-snouted clingfish</name>
    <name type="synonym">Lepadogaster willdenowi</name>
    <dbReference type="NCBI Taxonomy" id="441366"/>
    <lineage>
        <taxon>Eukaryota</taxon>
        <taxon>Metazoa</taxon>
        <taxon>Chordata</taxon>
        <taxon>Craniata</taxon>
        <taxon>Vertebrata</taxon>
        <taxon>Euteleostomi</taxon>
        <taxon>Actinopterygii</taxon>
        <taxon>Neopterygii</taxon>
        <taxon>Teleostei</taxon>
        <taxon>Neoteleostei</taxon>
        <taxon>Acanthomorphata</taxon>
        <taxon>Ovalentaria</taxon>
        <taxon>Blenniimorphae</taxon>
        <taxon>Blenniiformes</taxon>
        <taxon>Gobiesocoidei</taxon>
        <taxon>Gobiesocidae</taxon>
        <taxon>Gobiesocinae</taxon>
        <taxon>Gouania</taxon>
    </lineage>
</organism>
<reference evidence="2" key="3">
    <citation type="submission" date="2025-09" db="UniProtKB">
        <authorList>
            <consortium name="Ensembl"/>
        </authorList>
    </citation>
    <scope>IDENTIFICATION</scope>
</reference>
<keyword evidence="3" id="KW-1185">Reference proteome</keyword>
<evidence type="ECO:0000313" key="2">
    <source>
        <dbReference type="Ensembl" id="ENSGWIP00000040106.1"/>
    </source>
</evidence>
<reference evidence="2" key="1">
    <citation type="submission" date="2020-06" db="EMBL/GenBank/DDBJ databases">
        <authorList>
            <consortium name="Wellcome Sanger Institute Data Sharing"/>
        </authorList>
    </citation>
    <scope>NUCLEOTIDE SEQUENCE [LARGE SCALE GENOMIC DNA]</scope>
</reference>
<sequence length="179" mass="20615">MLSTMLQWLHICVRLFQVLIDIVCVFRFLVEFNLYSWWYSDLTAKAQRVGRNTQVPCDTEYPAFVSERTIKENMGSIDCDGCFKSFVIQQIPSSNLFMVVTDNKCDCSMFEPITMDPVEIMYNESLKCERLKIQKDRRRPDSCHPFHAEENSMECGGATGLTPSIVPTLLCLLVALLHR</sequence>
<dbReference type="AlphaFoldDB" id="A0A8C5H4Y8"/>
<reference evidence="2" key="2">
    <citation type="submission" date="2025-08" db="UniProtKB">
        <authorList>
            <consortium name="Ensembl"/>
        </authorList>
    </citation>
    <scope>IDENTIFICATION</scope>
</reference>
<evidence type="ECO:0000313" key="3">
    <source>
        <dbReference type="Proteomes" id="UP000694680"/>
    </source>
</evidence>
<evidence type="ECO:0000259" key="1">
    <source>
        <dbReference type="Pfam" id="PF08473"/>
    </source>
</evidence>
<proteinExistence type="predicted"/>
<dbReference type="InterPro" id="IPR013680">
    <property type="entry name" value="VDCC_a2/dsu"/>
</dbReference>
<gene>
    <name evidence="2" type="primary">LOC114466715</name>
</gene>
<protein>
    <recommendedName>
        <fullName evidence="1">Voltage-dependent calcium channel alpha-2/delta subunit conserved region domain-containing protein</fullName>
    </recommendedName>
</protein>
<dbReference type="Pfam" id="PF08473">
    <property type="entry name" value="VGCC_alpha2"/>
    <property type="match status" value="1"/>
</dbReference>
<dbReference type="Ensembl" id="ENSGWIT00000043589.1">
    <property type="protein sequence ID" value="ENSGWIP00000040106.1"/>
    <property type="gene ID" value="ENSGWIG00000020202.1"/>
</dbReference>
<feature type="domain" description="Voltage-dependent calcium channel alpha-2/delta subunit conserved region" evidence="1">
    <location>
        <begin position="35"/>
        <end position="156"/>
    </location>
</feature>
<dbReference type="Proteomes" id="UP000694680">
    <property type="component" value="Chromosome 7"/>
</dbReference>
<accession>A0A8C5H4Y8</accession>
<name>A0A8C5H4Y8_GOUWI</name>